<evidence type="ECO:0000256" key="7">
    <source>
        <dbReference type="SAM" id="Phobius"/>
    </source>
</evidence>
<dbReference type="GO" id="GO:0005886">
    <property type="term" value="C:plasma membrane"/>
    <property type="evidence" value="ECO:0007669"/>
    <property type="project" value="UniProtKB-SubCell"/>
</dbReference>
<dbReference type="Proteomes" id="UP000004508">
    <property type="component" value="Unassembled WGS sequence"/>
</dbReference>
<evidence type="ECO:0000256" key="1">
    <source>
        <dbReference type="ARBA" id="ARBA00004651"/>
    </source>
</evidence>
<feature type="transmembrane region" description="Helical" evidence="7">
    <location>
        <begin position="21"/>
        <end position="43"/>
    </location>
</feature>
<dbReference type="STRING" id="485913.Krac_6441"/>
<dbReference type="GO" id="GO:0022857">
    <property type="term" value="F:transmembrane transporter activity"/>
    <property type="evidence" value="ECO:0007669"/>
    <property type="project" value="TreeGrafter"/>
</dbReference>
<dbReference type="EMBL" id="ADVG01000003">
    <property type="protein sequence ID" value="EFH85258.1"/>
    <property type="molecule type" value="Genomic_DNA"/>
</dbReference>
<comment type="subcellular location">
    <subcellularLocation>
        <location evidence="1">Cell membrane</location>
        <topology evidence="1">Multi-pass membrane protein</topology>
    </subcellularLocation>
</comment>
<dbReference type="InterPro" id="IPR003838">
    <property type="entry name" value="ABC3_permease_C"/>
</dbReference>
<dbReference type="PANTHER" id="PTHR30572">
    <property type="entry name" value="MEMBRANE COMPONENT OF TRANSPORTER-RELATED"/>
    <property type="match status" value="1"/>
</dbReference>
<keyword evidence="2" id="KW-1003">Cell membrane</keyword>
<dbReference type="AlphaFoldDB" id="D6TUT2"/>
<organism evidence="9 10">
    <name type="scientific">Ktedonobacter racemifer DSM 44963</name>
    <dbReference type="NCBI Taxonomy" id="485913"/>
    <lineage>
        <taxon>Bacteria</taxon>
        <taxon>Bacillati</taxon>
        <taxon>Chloroflexota</taxon>
        <taxon>Ktedonobacteria</taxon>
        <taxon>Ktedonobacterales</taxon>
        <taxon>Ktedonobacteraceae</taxon>
        <taxon>Ktedonobacter</taxon>
    </lineage>
</organism>
<evidence type="ECO:0000259" key="8">
    <source>
        <dbReference type="Pfam" id="PF02687"/>
    </source>
</evidence>
<dbReference type="OrthoDB" id="9770036at2"/>
<comment type="caution">
    <text evidence="9">The sequence shown here is derived from an EMBL/GenBank/DDBJ whole genome shotgun (WGS) entry which is preliminary data.</text>
</comment>
<feature type="transmembrane region" description="Helical" evidence="7">
    <location>
        <begin position="55"/>
        <end position="76"/>
    </location>
</feature>
<dbReference type="PANTHER" id="PTHR30572:SF4">
    <property type="entry name" value="ABC TRANSPORTER PERMEASE YTRF"/>
    <property type="match status" value="1"/>
</dbReference>
<evidence type="ECO:0000256" key="3">
    <source>
        <dbReference type="ARBA" id="ARBA00022692"/>
    </source>
</evidence>
<evidence type="ECO:0000313" key="9">
    <source>
        <dbReference type="EMBL" id="EFH85258.1"/>
    </source>
</evidence>
<gene>
    <name evidence="9" type="ORF">Krac_6441</name>
</gene>
<evidence type="ECO:0000256" key="4">
    <source>
        <dbReference type="ARBA" id="ARBA00022989"/>
    </source>
</evidence>
<reference evidence="9 10" key="1">
    <citation type="journal article" date="2011" name="Stand. Genomic Sci.">
        <title>Non-contiguous finished genome sequence and contextual data of the filamentous soil bacterium Ktedonobacter racemifer type strain (SOSP1-21).</title>
        <authorList>
            <person name="Chang Y.J."/>
            <person name="Land M."/>
            <person name="Hauser L."/>
            <person name="Chertkov O."/>
            <person name="Del Rio T.G."/>
            <person name="Nolan M."/>
            <person name="Copeland A."/>
            <person name="Tice H."/>
            <person name="Cheng J.F."/>
            <person name="Lucas S."/>
            <person name="Han C."/>
            <person name="Goodwin L."/>
            <person name="Pitluck S."/>
            <person name="Ivanova N."/>
            <person name="Ovchinikova G."/>
            <person name="Pati A."/>
            <person name="Chen A."/>
            <person name="Palaniappan K."/>
            <person name="Mavromatis K."/>
            <person name="Liolios K."/>
            <person name="Brettin T."/>
            <person name="Fiebig A."/>
            <person name="Rohde M."/>
            <person name="Abt B."/>
            <person name="Goker M."/>
            <person name="Detter J.C."/>
            <person name="Woyke T."/>
            <person name="Bristow J."/>
            <person name="Eisen J.A."/>
            <person name="Markowitz V."/>
            <person name="Hugenholtz P."/>
            <person name="Kyrpides N.C."/>
            <person name="Klenk H.P."/>
            <person name="Lapidus A."/>
        </authorList>
    </citation>
    <scope>NUCLEOTIDE SEQUENCE [LARGE SCALE GENOMIC DNA]</scope>
    <source>
        <strain evidence="10">DSM 44963</strain>
    </source>
</reference>
<proteinExistence type="inferred from homology"/>
<keyword evidence="10" id="KW-1185">Reference proteome</keyword>
<dbReference type="InParanoid" id="D6TUT2"/>
<dbReference type="eggNOG" id="COG0577">
    <property type="taxonomic scope" value="Bacteria"/>
</dbReference>
<evidence type="ECO:0000256" key="2">
    <source>
        <dbReference type="ARBA" id="ARBA00022475"/>
    </source>
</evidence>
<evidence type="ECO:0000256" key="5">
    <source>
        <dbReference type="ARBA" id="ARBA00023136"/>
    </source>
</evidence>
<name>D6TUT2_KTERA</name>
<feature type="domain" description="ABC3 transporter permease C-terminal" evidence="8">
    <location>
        <begin position="1"/>
        <end position="86"/>
    </location>
</feature>
<evidence type="ECO:0000256" key="6">
    <source>
        <dbReference type="ARBA" id="ARBA00038076"/>
    </source>
</evidence>
<keyword evidence="4 7" id="KW-1133">Transmembrane helix</keyword>
<evidence type="ECO:0000313" key="10">
    <source>
        <dbReference type="Proteomes" id="UP000004508"/>
    </source>
</evidence>
<keyword evidence="3 7" id="KW-0812">Transmembrane</keyword>
<accession>D6TUT2</accession>
<protein>
    <recommendedName>
        <fullName evidence="8">ABC3 transporter permease C-terminal domain-containing protein</fullName>
    </recommendedName>
</protein>
<dbReference type="Pfam" id="PF02687">
    <property type="entry name" value="FtsX"/>
    <property type="match status" value="1"/>
</dbReference>
<sequence>MLRALGFSRPLIMRSFLLESSFIILASMLIGTALALWVAFQIISSTYSNLQFPLPLLPIAAILIGSYLIAFLTTIVPARSASRIQPAEALRYE</sequence>
<dbReference type="InterPro" id="IPR050250">
    <property type="entry name" value="Macrolide_Exporter_MacB"/>
</dbReference>
<keyword evidence="5 7" id="KW-0472">Membrane</keyword>
<comment type="similarity">
    <text evidence="6">Belongs to the ABC-4 integral membrane protein family.</text>
</comment>